<dbReference type="InterPro" id="IPR029063">
    <property type="entry name" value="SAM-dependent_MTases_sf"/>
</dbReference>
<reference evidence="1" key="1">
    <citation type="journal article" date="2023" name="Comput. Struct. Biotechnol. J.">
        <title>Discovery of a novel marine Bacteroidetes with a rich repertoire of carbohydrate-active enzymes.</title>
        <authorList>
            <person name="Chen B."/>
            <person name="Liu G."/>
            <person name="Chen Q."/>
            <person name="Wang H."/>
            <person name="Liu L."/>
            <person name="Tang K."/>
        </authorList>
    </citation>
    <scope>NUCLEOTIDE SEQUENCE</scope>
    <source>
        <strain evidence="1">TK19036</strain>
    </source>
</reference>
<dbReference type="PANTHER" id="PTHR43167">
    <property type="entry name" value="PUTATIVE (AFU_ORTHOLOGUE AFUA_6G01830)-RELATED"/>
    <property type="match status" value="1"/>
</dbReference>
<sequence length="194" mass="21662">MPVSTSPRIPKKYSDIQQATQKSGFSMSSDQLTGRLLRTLAATKPGGRFLELGTGTGLSTAWILDGMDRQSSLTSIDNEEKFLSIARQHLGDDPRLEIILSDGEAWIQQNKHLTFDYIFADTWHGKYLLLEETLAMLTPGGLYIIDDMQPQPNWPKGHAEKASNLVRTLEERDDLFITRQAWATGIIIGAKRSA</sequence>
<accession>A0AA49GN71</accession>
<reference evidence="1" key="2">
    <citation type="journal article" date="2024" name="Antonie Van Leeuwenhoek">
        <title>Roseihalotalea indica gen. nov., sp. nov., a halophilic Bacteroidetes from mesopelagic Southwest Indian Ocean with higher carbohydrate metabolic potential.</title>
        <authorList>
            <person name="Chen B."/>
            <person name="Zhang M."/>
            <person name="Lin D."/>
            <person name="Ye J."/>
            <person name="Tang K."/>
        </authorList>
    </citation>
    <scope>NUCLEOTIDE SEQUENCE</scope>
    <source>
        <strain evidence="1">TK19036</strain>
    </source>
</reference>
<dbReference type="EC" id="2.1.1.-" evidence="1"/>
<gene>
    <name evidence="1" type="ORF">K4G66_04295</name>
</gene>
<dbReference type="EMBL" id="CP120682">
    <property type="protein sequence ID" value="WKN37927.1"/>
    <property type="molecule type" value="Genomic_DNA"/>
</dbReference>
<organism evidence="1">
    <name type="scientific">Roseihalotalea indica</name>
    <dbReference type="NCBI Taxonomy" id="2867963"/>
    <lineage>
        <taxon>Bacteria</taxon>
        <taxon>Pseudomonadati</taxon>
        <taxon>Bacteroidota</taxon>
        <taxon>Cytophagia</taxon>
        <taxon>Cytophagales</taxon>
        <taxon>Catalimonadaceae</taxon>
        <taxon>Roseihalotalea</taxon>
    </lineage>
</organism>
<dbReference type="CDD" id="cd02440">
    <property type="entry name" value="AdoMet_MTases"/>
    <property type="match status" value="1"/>
</dbReference>
<dbReference type="Gene3D" id="3.40.50.150">
    <property type="entry name" value="Vaccinia Virus protein VP39"/>
    <property type="match status" value="1"/>
</dbReference>
<dbReference type="PANTHER" id="PTHR43167:SF1">
    <property type="entry name" value="PUTATIVE (AFU_ORTHOLOGUE AFUA_6G01830)-RELATED"/>
    <property type="match status" value="1"/>
</dbReference>
<dbReference type="AlphaFoldDB" id="A0AA49GN71"/>
<name>A0AA49GN71_9BACT</name>
<dbReference type="SUPFAM" id="SSF53335">
    <property type="entry name" value="S-adenosyl-L-methionine-dependent methyltransferases"/>
    <property type="match status" value="1"/>
</dbReference>
<protein>
    <submittedName>
        <fullName evidence="1">Class I SAM-dependent methyltransferase</fullName>
        <ecNumber evidence="1">2.1.1.-</ecNumber>
    </submittedName>
</protein>
<proteinExistence type="predicted"/>
<dbReference type="GO" id="GO:0008168">
    <property type="term" value="F:methyltransferase activity"/>
    <property type="evidence" value="ECO:0007669"/>
    <property type="project" value="UniProtKB-KW"/>
</dbReference>
<dbReference type="Pfam" id="PF13578">
    <property type="entry name" value="Methyltransf_24"/>
    <property type="match status" value="1"/>
</dbReference>
<keyword evidence="1" id="KW-0808">Transferase</keyword>
<dbReference type="GO" id="GO:0032259">
    <property type="term" value="P:methylation"/>
    <property type="evidence" value="ECO:0007669"/>
    <property type="project" value="UniProtKB-KW"/>
</dbReference>
<evidence type="ECO:0000313" key="1">
    <source>
        <dbReference type="EMBL" id="WKN37927.1"/>
    </source>
</evidence>
<keyword evidence="1" id="KW-0489">Methyltransferase</keyword>